<comment type="caution">
    <text evidence="3">The sequence shown here is derived from an EMBL/GenBank/DDBJ whole genome shotgun (WGS) entry which is preliminary data.</text>
</comment>
<feature type="compositionally biased region" description="Pro residues" evidence="1">
    <location>
        <begin position="487"/>
        <end position="498"/>
    </location>
</feature>
<dbReference type="Proteomes" id="UP000467700">
    <property type="component" value="Unassembled WGS sequence"/>
</dbReference>
<feature type="domain" description="Mediator of RNA polymerase II transcription subunit 25 von Willebrand factor type A" evidence="2">
    <location>
        <begin position="26"/>
        <end position="192"/>
    </location>
</feature>
<dbReference type="EMBL" id="CACVBS010000066">
    <property type="protein sequence ID" value="CAA7268166.1"/>
    <property type="molecule type" value="Genomic_DNA"/>
</dbReference>
<dbReference type="InterPro" id="IPR021419">
    <property type="entry name" value="Mediator_Med25_VWA"/>
</dbReference>
<protein>
    <recommendedName>
        <fullName evidence="2">Mediator of RNA polymerase II transcription subunit 25 von Willebrand factor type A domain-containing protein</fullName>
    </recommendedName>
</protein>
<feature type="compositionally biased region" description="Polar residues" evidence="1">
    <location>
        <begin position="728"/>
        <end position="747"/>
    </location>
</feature>
<feature type="compositionally biased region" description="Low complexity" evidence="1">
    <location>
        <begin position="715"/>
        <end position="727"/>
    </location>
</feature>
<sequence length="799" mass="86028">MTHLNFAINCGLALTMTDQSVGQALAVAVVFETSLAVSQQWRKIIGDYLMPCLKRLGEAHHTGGKLRLAIVSYATADNTPSPILAKHFFTDFHVMFKEMMEHPSRFGIGATNSGGSRGMSALEGLVASIELFDSLLQHTSASKYTCHIIHIAASPPDSTRYPSWNETVALDEVDWEALPQELKKRNIHYNTINLKPSLPRFPQLHNTLNGEGPAPFLTARPPHVLFLGPISSLQLPKGPASTKRQIDIQSMEHSPENKRQRLQPSTESPKPTPKPAAAVAAPPPPPPLPTPPSVAPAASTQPPKPIHNAPSSQPPQPPQPQPPQPQPPQMNPAQMNPRMALEMGMRALKHVEVTIQAAMATGKTENLEMLKRDYLKRKDFVTKMAQAIQAMKDGGANPFGMSNPNQSMPPGNAPPQVAENSVAAHIRSASGSAFRPNPIAPNPPAPTGSSPSTSATLSINMQMQKMIEQQKSRLSAGQGSPIVGGMPNPPPNPNPNPNPMAGGMNPMGAAAGMNSMAGPSQPMVPSNNPNPVPVWKGSLVYSGTSASGKKEVSIQAVAMTAFPAVAHSKTWPQTMHLVPTQQQNLTLLDLQGWIKAHKAGFCLFRVPPDASDAKTNESYYIGLVQLLFNRKIFATAAWTTPSGGQTKNAVFFPWNGALAGAVFPLTGMPEFPAPSALLSLSVPPGNTDPAQWEQLTPDQRRVYLARLQAYQQHRQQLQQQQQQQQQQIASGQGINPMNPFATSSHPTGQMVGMNAPPLGLPGGMMNRPPLNNPVSYEMLQSFMQRSADNNSNNGMNQKS</sequence>
<feature type="region of interest" description="Disordered" evidence="1">
    <location>
        <begin position="233"/>
        <end position="334"/>
    </location>
</feature>
<evidence type="ECO:0000259" key="2">
    <source>
        <dbReference type="Pfam" id="PF11265"/>
    </source>
</evidence>
<feature type="compositionally biased region" description="Pro residues" evidence="1">
    <location>
        <begin position="281"/>
        <end position="294"/>
    </location>
</feature>
<keyword evidence="4" id="KW-1185">Reference proteome</keyword>
<evidence type="ECO:0000313" key="4">
    <source>
        <dbReference type="Proteomes" id="UP000467700"/>
    </source>
</evidence>
<dbReference type="AlphaFoldDB" id="A0A8S0WXD8"/>
<organism evidence="3 4">
    <name type="scientific">Cyclocybe aegerita</name>
    <name type="common">Black poplar mushroom</name>
    <name type="synonym">Agrocybe aegerita</name>
    <dbReference type="NCBI Taxonomy" id="1973307"/>
    <lineage>
        <taxon>Eukaryota</taxon>
        <taxon>Fungi</taxon>
        <taxon>Dikarya</taxon>
        <taxon>Basidiomycota</taxon>
        <taxon>Agaricomycotina</taxon>
        <taxon>Agaricomycetes</taxon>
        <taxon>Agaricomycetidae</taxon>
        <taxon>Agaricales</taxon>
        <taxon>Agaricineae</taxon>
        <taxon>Bolbitiaceae</taxon>
        <taxon>Cyclocybe</taxon>
    </lineage>
</organism>
<feature type="compositionally biased region" description="Low complexity" evidence="1">
    <location>
        <begin position="264"/>
        <end position="280"/>
    </location>
</feature>
<feature type="compositionally biased region" description="Low complexity" evidence="1">
    <location>
        <begin position="499"/>
        <end position="523"/>
    </location>
</feature>
<accession>A0A8S0WXD8</accession>
<feature type="region of interest" description="Disordered" evidence="1">
    <location>
        <begin position="715"/>
        <end position="747"/>
    </location>
</feature>
<proteinExistence type="predicted"/>
<evidence type="ECO:0000313" key="3">
    <source>
        <dbReference type="EMBL" id="CAA7268166.1"/>
    </source>
</evidence>
<feature type="compositionally biased region" description="Polar residues" evidence="1">
    <location>
        <begin position="467"/>
        <end position="478"/>
    </location>
</feature>
<feature type="region of interest" description="Disordered" evidence="1">
    <location>
        <begin position="432"/>
        <end position="455"/>
    </location>
</feature>
<gene>
    <name evidence="3" type="ORF">AAE3_LOCUS10405</name>
</gene>
<dbReference type="Pfam" id="PF11265">
    <property type="entry name" value="Med25_VWA"/>
    <property type="match status" value="1"/>
</dbReference>
<feature type="compositionally biased region" description="Pro residues" evidence="1">
    <location>
        <begin position="312"/>
        <end position="330"/>
    </location>
</feature>
<dbReference type="OrthoDB" id="7690434at2759"/>
<name>A0A8S0WXD8_CYCAE</name>
<feature type="region of interest" description="Disordered" evidence="1">
    <location>
        <begin position="467"/>
        <end position="523"/>
    </location>
</feature>
<evidence type="ECO:0000256" key="1">
    <source>
        <dbReference type="SAM" id="MobiDB-lite"/>
    </source>
</evidence>
<reference evidence="3 4" key="1">
    <citation type="submission" date="2020-01" db="EMBL/GenBank/DDBJ databases">
        <authorList>
            <person name="Gupta K D."/>
        </authorList>
    </citation>
    <scope>NUCLEOTIDE SEQUENCE [LARGE SCALE GENOMIC DNA]</scope>
</reference>